<evidence type="ECO:0000313" key="2">
    <source>
        <dbReference type="Proteomes" id="UP001390339"/>
    </source>
</evidence>
<protein>
    <submittedName>
        <fullName evidence="1">Uncharacterized protein</fullName>
    </submittedName>
</protein>
<accession>A0ABR2IIZ5</accession>
<keyword evidence="2" id="KW-1185">Reference proteome</keyword>
<reference evidence="1 2" key="1">
    <citation type="journal article" date="2024" name="IMA Fungus">
        <title>Apiospora arundinis, a panoply of carbohydrate-active enzymes and secondary metabolites.</title>
        <authorList>
            <person name="Sorensen T."/>
            <person name="Petersen C."/>
            <person name="Muurmann A.T."/>
            <person name="Christiansen J.V."/>
            <person name="Brundto M.L."/>
            <person name="Overgaard C.K."/>
            <person name="Boysen A.T."/>
            <person name="Wollenberg R.D."/>
            <person name="Larsen T.O."/>
            <person name="Sorensen J.L."/>
            <person name="Nielsen K.L."/>
            <person name="Sondergaard T.E."/>
        </authorList>
    </citation>
    <scope>NUCLEOTIDE SEQUENCE [LARGE SCALE GENOMIC DNA]</scope>
    <source>
        <strain evidence="1 2">AAU 773</strain>
    </source>
</reference>
<dbReference type="Proteomes" id="UP001390339">
    <property type="component" value="Unassembled WGS sequence"/>
</dbReference>
<comment type="caution">
    <text evidence="1">The sequence shown here is derived from an EMBL/GenBank/DDBJ whole genome shotgun (WGS) entry which is preliminary data.</text>
</comment>
<evidence type="ECO:0000313" key="1">
    <source>
        <dbReference type="EMBL" id="KAK8863262.1"/>
    </source>
</evidence>
<proteinExistence type="predicted"/>
<dbReference type="EMBL" id="JAPCWZ010000005">
    <property type="protein sequence ID" value="KAK8863262.1"/>
    <property type="molecule type" value="Genomic_DNA"/>
</dbReference>
<organism evidence="1 2">
    <name type="scientific">Apiospora arundinis</name>
    <dbReference type="NCBI Taxonomy" id="335852"/>
    <lineage>
        <taxon>Eukaryota</taxon>
        <taxon>Fungi</taxon>
        <taxon>Dikarya</taxon>
        <taxon>Ascomycota</taxon>
        <taxon>Pezizomycotina</taxon>
        <taxon>Sordariomycetes</taxon>
        <taxon>Xylariomycetidae</taxon>
        <taxon>Amphisphaeriales</taxon>
        <taxon>Apiosporaceae</taxon>
        <taxon>Apiospora</taxon>
    </lineage>
</organism>
<name>A0ABR2IIZ5_9PEZI</name>
<sequence>MTPGKVLNRMKGAEARIDKLEATQTKLHEVTREHSTRIMGYTEADSGNWVDGLEDQVDTLVICRDIIQGPVAL</sequence>
<gene>
    <name evidence="1" type="ORF">PGQ11_009497</name>
</gene>